<dbReference type="PANTHER" id="PTHR43968:SF6">
    <property type="entry name" value="GLUTATHIONE S-TRANSFERASE OMEGA"/>
    <property type="match status" value="1"/>
</dbReference>
<feature type="domain" description="GST N-terminal" evidence="1">
    <location>
        <begin position="25"/>
        <end position="104"/>
    </location>
</feature>
<reference evidence="3" key="1">
    <citation type="submission" date="2017-01" db="EMBL/GenBank/DDBJ databases">
        <title>Komagataeibacter sp. MSKU9 whole genome sequencing project.</title>
        <authorList>
            <person name="Matsutani M."/>
            <person name="Naloka K."/>
            <person name="Theeragool G."/>
            <person name="Yakushi T."/>
            <person name="Matsushita K."/>
        </authorList>
    </citation>
    <scope>NUCLEOTIDE SEQUENCE [LARGE SCALE GENOMIC DNA]</scope>
    <source>
        <strain evidence="3">MSKU9</strain>
    </source>
</reference>
<dbReference type="PANTHER" id="PTHR43968">
    <property type="match status" value="1"/>
</dbReference>
<protein>
    <recommendedName>
        <fullName evidence="1">GST N-terminal domain-containing protein</fullName>
    </recommendedName>
</protein>
<evidence type="ECO:0000313" key="3">
    <source>
        <dbReference type="Proteomes" id="UP000315095"/>
    </source>
</evidence>
<dbReference type="Gene3D" id="3.40.30.10">
    <property type="entry name" value="Glutaredoxin"/>
    <property type="match status" value="1"/>
</dbReference>
<evidence type="ECO:0000259" key="1">
    <source>
        <dbReference type="PROSITE" id="PS50404"/>
    </source>
</evidence>
<comment type="caution">
    <text evidence="2">The sequence shown here is derived from an EMBL/GenBank/DDBJ whole genome shotgun (WGS) entry which is preliminary data.</text>
</comment>
<evidence type="ECO:0000313" key="2">
    <source>
        <dbReference type="EMBL" id="GCE82222.1"/>
    </source>
</evidence>
<organism evidence="2 3">
    <name type="scientific">Komagataeibacter diospyri</name>
    <dbReference type="NCBI Taxonomy" id="1932662"/>
    <lineage>
        <taxon>Bacteria</taxon>
        <taxon>Pseudomonadati</taxon>
        <taxon>Pseudomonadota</taxon>
        <taxon>Alphaproteobacteria</taxon>
        <taxon>Acetobacterales</taxon>
        <taxon>Acetobacteraceae</taxon>
        <taxon>Komagataeibacter</taxon>
    </lineage>
</organism>
<name>A0A4V0WM28_9PROT</name>
<keyword evidence="3" id="KW-1185">Reference proteome</keyword>
<dbReference type="EMBL" id="BDLU01000013">
    <property type="protein sequence ID" value="GCE82222.1"/>
    <property type="molecule type" value="Genomic_DNA"/>
</dbReference>
<dbReference type="InterPro" id="IPR036249">
    <property type="entry name" value="Thioredoxin-like_sf"/>
</dbReference>
<dbReference type="PROSITE" id="PS50404">
    <property type="entry name" value="GST_NTER"/>
    <property type="match status" value="1"/>
</dbReference>
<dbReference type="InterPro" id="IPR004045">
    <property type="entry name" value="Glutathione_S-Trfase_N"/>
</dbReference>
<proteinExistence type="predicted"/>
<dbReference type="AlphaFoldDB" id="A0A4V0WM28"/>
<dbReference type="Proteomes" id="UP000315095">
    <property type="component" value="Unassembled WGS sequence"/>
</dbReference>
<sequence>MPDYGVFLYHVSLDRRLPNRKEMTARPVLYSFRRCPYAMRARLALLSSGMECEIREVRLSAKPASMLRASPKATVPVFVLPDHTVVDESLDIMCWDSMTRSTGCSISGMT</sequence>
<dbReference type="Pfam" id="PF13417">
    <property type="entry name" value="GST_N_3"/>
    <property type="match status" value="1"/>
</dbReference>
<gene>
    <name evidence="2" type="ORF">MSKU9_0363</name>
</gene>
<dbReference type="SUPFAM" id="SSF52833">
    <property type="entry name" value="Thioredoxin-like"/>
    <property type="match status" value="1"/>
</dbReference>
<accession>A0A4V0WM28</accession>
<dbReference type="InterPro" id="IPR050983">
    <property type="entry name" value="GST_Omega/HSP26"/>
</dbReference>
<dbReference type="GO" id="GO:0005737">
    <property type="term" value="C:cytoplasm"/>
    <property type="evidence" value="ECO:0007669"/>
    <property type="project" value="TreeGrafter"/>
</dbReference>